<dbReference type="EMBL" id="JAFFHA010000005">
    <property type="protein sequence ID" value="KAK4655242.1"/>
    <property type="molecule type" value="Genomic_DNA"/>
</dbReference>
<evidence type="ECO:0000313" key="2">
    <source>
        <dbReference type="Proteomes" id="UP001323405"/>
    </source>
</evidence>
<keyword evidence="2" id="KW-1185">Reference proteome</keyword>
<dbReference type="RefSeq" id="XP_062744217.1">
    <property type="nucleotide sequence ID" value="XM_062883449.1"/>
</dbReference>
<dbReference type="Proteomes" id="UP001323405">
    <property type="component" value="Unassembled WGS sequence"/>
</dbReference>
<name>A0ABR0GHK7_9PEZI</name>
<reference evidence="1 2" key="1">
    <citation type="journal article" date="2023" name="bioRxiv">
        <title>High-quality genome assemblies of four members of thePodospora anserinaspecies complex.</title>
        <authorList>
            <person name="Ament-Velasquez S.L."/>
            <person name="Vogan A.A."/>
            <person name="Wallerman O."/>
            <person name="Hartmann F."/>
            <person name="Gautier V."/>
            <person name="Silar P."/>
            <person name="Giraud T."/>
            <person name="Johannesson H."/>
        </authorList>
    </citation>
    <scope>NUCLEOTIDE SEQUENCE [LARGE SCALE GENOMIC DNA]</scope>
    <source>
        <strain evidence="1 2">CBS 415.72m</strain>
    </source>
</reference>
<sequence>MRVTCRSGGLAKDNDPHLLKPHIQINCLSTSARGNFLSKFLRKQRPASSPQFAVLLCKSHHIYNCTLFRRYTFSNTQQTQHPERHR</sequence>
<organism evidence="1 2">
    <name type="scientific">Podospora pseudocomata</name>
    <dbReference type="NCBI Taxonomy" id="2093779"/>
    <lineage>
        <taxon>Eukaryota</taxon>
        <taxon>Fungi</taxon>
        <taxon>Dikarya</taxon>
        <taxon>Ascomycota</taxon>
        <taxon>Pezizomycotina</taxon>
        <taxon>Sordariomycetes</taxon>
        <taxon>Sordariomycetidae</taxon>
        <taxon>Sordariales</taxon>
        <taxon>Podosporaceae</taxon>
        <taxon>Podospora</taxon>
    </lineage>
</organism>
<gene>
    <name evidence="1" type="primary">NMD3_1</name>
    <name evidence="1" type="ORF">QC762_0047960</name>
</gene>
<dbReference type="GeneID" id="87903044"/>
<comment type="caution">
    <text evidence="1">The sequence shown here is derived from an EMBL/GenBank/DDBJ whole genome shotgun (WGS) entry which is preliminary data.</text>
</comment>
<accession>A0ABR0GHK7</accession>
<proteinExistence type="predicted"/>
<evidence type="ECO:0000313" key="1">
    <source>
        <dbReference type="EMBL" id="KAK4655242.1"/>
    </source>
</evidence>
<protein>
    <submittedName>
        <fullName evidence="1">Ribosome-binding protein</fullName>
    </submittedName>
</protein>